<keyword evidence="2" id="KW-1185">Reference proteome</keyword>
<gene>
    <name evidence="1" type="ORF">PCON_12481</name>
</gene>
<accession>U4LJS6</accession>
<name>U4LJS6_PYROM</name>
<organism evidence="1 2">
    <name type="scientific">Pyronema omphalodes (strain CBS 100304)</name>
    <name type="common">Pyronema confluens</name>
    <dbReference type="NCBI Taxonomy" id="1076935"/>
    <lineage>
        <taxon>Eukaryota</taxon>
        <taxon>Fungi</taxon>
        <taxon>Dikarya</taxon>
        <taxon>Ascomycota</taxon>
        <taxon>Pezizomycotina</taxon>
        <taxon>Pezizomycetes</taxon>
        <taxon>Pezizales</taxon>
        <taxon>Pyronemataceae</taxon>
        <taxon>Pyronema</taxon>
    </lineage>
</organism>
<dbReference type="EMBL" id="HF935726">
    <property type="protein sequence ID" value="CCX12887.1"/>
    <property type="molecule type" value="Genomic_DNA"/>
</dbReference>
<proteinExistence type="predicted"/>
<dbReference type="Proteomes" id="UP000018144">
    <property type="component" value="Unassembled WGS sequence"/>
</dbReference>
<sequence>MPWDAMILYTVRFRICFRNGMDDGCGWKPWACITGMPHNMLR</sequence>
<evidence type="ECO:0000313" key="2">
    <source>
        <dbReference type="Proteomes" id="UP000018144"/>
    </source>
</evidence>
<reference evidence="1 2" key="1">
    <citation type="journal article" date="2013" name="PLoS Genet.">
        <title>The genome and development-dependent transcriptomes of Pyronema confluens: a window into fungal evolution.</title>
        <authorList>
            <person name="Traeger S."/>
            <person name="Altegoer F."/>
            <person name="Freitag M."/>
            <person name="Gabaldon T."/>
            <person name="Kempken F."/>
            <person name="Kumar A."/>
            <person name="Marcet-Houben M."/>
            <person name="Poggeler S."/>
            <person name="Stajich J.E."/>
            <person name="Nowrousian M."/>
        </authorList>
    </citation>
    <scope>NUCLEOTIDE SEQUENCE [LARGE SCALE GENOMIC DNA]</scope>
    <source>
        <strain evidence="2">CBS 100304</strain>
        <tissue evidence="1">Vegetative mycelium</tissue>
    </source>
</reference>
<evidence type="ECO:0000313" key="1">
    <source>
        <dbReference type="EMBL" id="CCX12887.1"/>
    </source>
</evidence>
<protein>
    <submittedName>
        <fullName evidence="1">Uncharacterized protein</fullName>
    </submittedName>
</protein>
<dbReference type="AlphaFoldDB" id="U4LJS6"/>